<feature type="transmembrane region" description="Helical" evidence="1">
    <location>
        <begin position="122"/>
        <end position="142"/>
    </location>
</feature>
<feature type="transmembrane region" description="Helical" evidence="1">
    <location>
        <begin position="275"/>
        <end position="294"/>
    </location>
</feature>
<reference evidence="2" key="2">
    <citation type="submission" date="2021-09" db="EMBL/GenBank/DDBJ databases">
        <authorList>
            <person name="Gilroy R."/>
        </authorList>
    </citation>
    <scope>NUCLEOTIDE SEQUENCE</scope>
    <source>
        <strain evidence="2">ChiBcec21-2208</strain>
    </source>
</reference>
<sequence>MKRNCPSLLAALTVGVLVNVLLQCQSAYWPRAGVATLVFCAPLLALTGRLFSAAWRSGENPLFRVLFAILLFYTSALELLRFWDLSKRLYPGVLSLTAICFMTLLPVIYLRRVSAISQTAHVVLCLLILATTFMLLTVLPRLCLTNLQVNPLTLSDFSAAAKEQLVLYPEYLLPAFLPDQTKTPRHPLLRVAVSALAFDVGIHFVLELFYGAALPLCVDPVHAVARCGALSIFNRLESLQLILWAMAITLKLALYLYGISLLLIPDTKNATSVRLQSFPLYFAGLWLLCAFLHKTDLQAAMQTRSTLTWLLVLLVVMGGVASWLCKKLKRCF</sequence>
<dbReference type="AlphaFoldDB" id="A0A921IPI8"/>
<feature type="transmembrane region" description="Helical" evidence="1">
    <location>
        <begin position="306"/>
        <end position="325"/>
    </location>
</feature>
<feature type="transmembrane region" description="Helical" evidence="1">
    <location>
        <begin position="63"/>
        <end position="83"/>
    </location>
</feature>
<gene>
    <name evidence="2" type="ORF">K8V20_13825</name>
</gene>
<evidence type="ECO:0000256" key="1">
    <source>
        <dbReference type="SAM" id="Phobius"/>
    </source>
</evidence>
<feature type="transmembrane region" description="Helical" evidence="1">
    <location>
        <begin position="32"/>
        <end position="51"/>
    </location>
</feature>
<evidence type="ECO:0000313" key="2">
    <source>
        <dbReference type="EMBL" id="HJG29707.1"/>
    </source>
</evidence>
<feature type="transmembrane region" description="Helical" evidence="1">
    <location>
        <begin position="89"/>
        <end position="110"/>
    </location>
</feature>
<protein>
    <submittedName>
        <fullName evidence="2">Uncharacterized protein</fullName>
    </submittedName>
</protein>
<reference evidence="2" key="1">
    <citation type="journal article" date="2021" name="PeerJ">
        <title>Extensive microbial diversity within the chicken gut microbiome revealed by metagenomics and culture.</title>
        <authorList>
            <person name="Gilroy R."/>
            <person name="Ravi A."/>
            <person name="Getino M."/>
            <person name="Pursley I."/>
            <person name="Horton D.L."/>
            <person name="Alikhan N.F."/>
            <person name="Baker D."/>
            <person name="Gharbi K."/>
            <person name="Hall N."/>
            <person name="Watson M."/>
            <person name="Adriaenssens E.M."/>
            <person name="Foster-Nyarko E."/>
            <person name="Jarju S."/>
            <person name="Secka A."/>
            <person name="Antonio M."/>
            <person name="Oren A."/>
            <person name="Chaudhuri R.R."/>
            <person name="La Ragione R."/>
            <person name="Hildebrand F."/>
            <person name="Pallen M.J."/>
        </authorList>
    </citation>
    <scope>NUCLEOTIDE SEQUENCE</scope>
    <source>
        <strain evidence="2">ChiBcec21-2208</strain>
    </source>
</reference>
<name>A0A921IPI8_9FIRM</name>
<comment type="caution">
    <text evidence="2">The sequence shown here is derived from an EMBL/GenBank/DDBJ whole genome shotgun (WGS) entry which is preliminary data.</text>
</comment>
<keyword evidence="1" id="KW-0472">Membrane</keyword>
<accession>A0A921IPI8</accession>
<dbReference type="EMBL" id="DYVE01000349">
    <property type="protein sequence ID" value="HJG29707.1"/>
    <property type="molecule type" value="Genomic_DNA"/>
</dbReference>
<keyword evidence="1" id="KW-1133">Transmembrane helix</keyword>
<dbReference type="Proteomes" id="UP000782880">
    <property type="component" value="Unassembled WGS sequence"/>
</dbReference>
<keyword evidence="1" id="KW-0812">Transmembrane</keyword>
<organism evidence="2 3">
    <name type="scientific">Subdoligranulum variabile</name>
    <dbReference type="NCBI Taxonomy" id="214851"/>
    <lineage>
        <taxon>Bacteria</taxon>
        <taxon>Bacillati</taxon>
        <taxon>Bacillota</taxon>
        <taxon>Clostridia</taxon>
        <taxon>Eubacteriales</taxon>
        <taxon>Oscillospiraceae</taxon>
        <taxon>Subdoligranulum</taxon>
    </lineage>
</organism>
<feature type="transmembrane region" description="Helical" evidence="1">
    <location>
        <begin position="241"/>
        <end position="263"/>
    </location>
</feature>
<evidence type="ECO:0000313" key="3">
    <source>
        <dbReference type="Proteomes" id="UP000782880"/>
    </source>
</evidence>
<proteinExistence type="predicted"/>